<evidence type="ECO:0000313" key="3">
    <source>
        <dbReference type="Proteomes" id="UP000248012"/>
    </source>
</evidence>
<accession>A0A2V4NAF1</accession>
<organism evidence="2 3">
    <name type="scientific">Litorivita pollutaquae</name>
    <dbReference type="NCBI Taxonomy" id="2200892"/>
    <lineage>
        <taxon>Bacteria</taxon>
        <taxon>Pseudomonadati</taxon>
        <taxon>Pseudomonadota</taxon>
        <taxon>Alphaproteobacteria</taxon>
        <taxon>Rhodobacterales</taxon>
        <taxon>Paracoccaceae</taxon>
        <taxon>Litorivita</taxon>
    </lineage>
</organism>
<keyword evidence="1" id="KW-1133">Transmembrane helix</keyword>
<dbReference type="AlphaFoldDB" id="A0A2V4NAF1"/>
<keyword evidence="1" id="KW-0812">Transmembrane</keyword>
<comment type="caution">
    <text evidence="2">The sequence shown here is derived from an EMBL/GenBank/DDBJ whole genome shotgun (WGS) entry which is preliminary data.</text>
</comment>
<reference evidence="2 3" key="1">
    <citation type="submission" date="2018-05" db="EMBL/GenBank/DDBJ databases">
        <title>Oceanovita maritima gen. nov., sp. nov., a marine bacterium in the family Rhodobacteraceae isolated from surface seawater of Lundu port Xiamen, China.</title>
        <authorList>
            <person name="Hetharua B.H."/>
            <person name="Min D."/>
            <person name="Liao H."/>
            <person name="Tian Y."/>
        </authorList>
    </citation>
    <scope>NUCLEOTIDE SEQUENCE [LARGE SCALE GENOMIC DNA]</scope>
    <source>
        <strain evidence="2 3">FSX-11</strain>
    </source>
</reference>
<sequence length="211" mass="24069">MKAKTDWKGVRWESVKGIANNDFTRVIGLIPIAGYLILFNDEIAGMLSFDALAGVGEGERSPFLLDGLTKLRLVFFGSLSVLSSFLTYRLFRPEVLEVAKNDLDFSELVRQRYSVYELAQIEKHVYSNSWAERTESFWKFWGTQRSKKPVVSGFRPDVRAQMFSRHGDYIGFLAREWWDGMMHTYKPARICSLVFGVGGYVMLAVPSLDVA</sequence>
<feature type="transmembrane region" description="Helical" evidence="1">
    <location>
        <begin position="190"/>
        <end position="208"/>
    </location>
</feature>
<keyword evidence="1" id="KW-0472">Membrane</keyword>
<dbReference type="RefSeq" id="WP_110796987.1">
    <property type="nucleotide sequence ID" value="NZ_KZ826491.1"/>
</dbReference>
<dbReference type="OrthoDB" id="8255275at2"/>
<protein>
    <submittedName>
        <fullName evidence="2">Uncharacterized protein</fullName>
    </submittedName>
</protein>
<keyword evidence="3" id="KW-1185">Reference proteome</keyword>
<evidence type="ECO:0000256" key="1">
    <source>
        <dbReference type="SAM" id="Phobius"/>
    </source>
</evidence>
<dbReference type="EMBL" id="QFVT01000012">
    <property type="protein sequence ID" value="PYC46550.1"/>
    <property type="molecule type" value="Genomic_DNA"/>
</dbReference>
<proteinExistence type="predicted"/>
<name>A0A2V4NAF1_9RHOB</name>
<gene>
    <name evidence="2" type="ORF">DI396_14685</name>
</gene>
<dbReference type="Proteomes" id="UP000248012">
    <property type="component" value="Unassembled WGS sequence"/>
</dbReference>
<evidence type="ECO:0000313" key="2">
    <source>
        <dbReference type="EMBL" id="PYC46550.1"/>
    </source>
</evidence>